<dbReference type="RefSeq" id="WP_011419502.1">
    <property type="nucleotide sequence ID" value="NC_007760.1"/>
</dbReference>
<name>Q2IN40_ANADE</name>
<proteinExistence type="predicted"/>
<accession>Q2IN40</accession>
<dbReference type="AlphaFoldDB" id="Q2IN40"/>
<dbReference type="Proteomes" id="UP000001935">
    <property type="component" value="Chromosome"/>
</dbReference>
<dbReference type="InterPro" id="IPR015946">
    <property type="entry name" value="KH_dom-like_a/b"/>
</dbReference>
<protein>
    <submittedName>
        <fullName evidence="1">OsmC-like protein</fullName>
    </submittedName>
</protein>
<evidence type="ECO:0000313" key="1">
    <source>
        <dbReference type="EMBL" id="ABC80219.1"/>
    </source>
</evidence>
<dbReference type="Gene3D" id="3.30.300.20">
    <property type="match status" value="1"/>
</dbReference>
<dbReference type="OrthoDB" id="5356953at2"/>
<dbReference type="InterPro" id="IPR036102">
    <property type="entry name" value="OsmC/Ohrsf"/>
</dbReference>
<dbReference type="SUPFAM" id="SSF82784">
    <property type="entry name" value="OsmC-like"/>
    <property type="match status" value="1"/>
</dbReference>
<dbReference type="PANTHER" id="PTHR35368">
    <property type="entry name" value="HYDROPEROXIDE REDUCTASE"/>
    <property type="match status" value="1"/>
</dbReference>
<reference evidence="1" key="1">
    <citation type="submission" date="2006-01" db="EMBL/GenBank/DDBJ databases">
        <title>Complete sequence of Anaeromyxobacter dehalogenans 2CP-C.</title>
        <authorList>
            <consortium name="US DOE Joint Genome Institute"/>
            <person name="Copeland A."/>
            <person name="Lucas S."/>
            <person name="Lapidus A."/>
            <person name="Barry K."/>
            <person name="Detter J.C."/>
            <person name="Glavina T."/>
            <person name="Hammon N."/>
            <person name="Israni S."/>
            <person name="Pitluck S."/>
            <person name="Brettin T."/>
            <person name="Bruce D."/>
            <person name="Han C."/>
            <person name="Tapia R."/>
            <person name="Gilna P."/>
            <person name="Kiss H."/>
            <person name="Schmutz J."/>
            <person name="Larimer F."/>
            <person name="Land M."/>
            <person name="Kyrpides N."/>
            <person name="Anderson I."/>
            <person name="Sanford R.A."/>
            <person name="Ritalahti K.M."/>
            <person name="Thomas H.S."/>
            <person name="Kirby J.R."/>
            <person name="Zhulin I.B."/>
            <person name="Loeffler F.E."/>
            <person name="Richardson P."/>
        </authorList>
    </citation>
    <scope>NUCLEOTIDE SEQUENCE</scope>
    <source>
        <strain evidence="1">2CP-C</strain>
    </source>
</reference>
<dbReference type="InterPro" id="IPR052924">
    <property type="entry name" value="OsmC/Ohr_hydroprdx_reductase"/>
</dbReference>
<evidence type="ECO:0000313" key="2">
    <source>
        <dbReference type="Proteomes" id="UP000001935"/>
    </source>
</evidence>
<dbReference type="InterPro" id="IPR003718">
    <property type="entry name" value="OsmC/Ohr_fam"/>
</dbReference>
<gene>
    <name evidence="1" type="ordered locus">Adeh_0443</name>
</gene>
<dbReference type="PANTHER" id="PTHR35368:SF1">
    <property type="entry name" value="HYDROPEROXIDE REDUCTASE"/>
    <property type="match status" value="1"/>
</dbReference>
<dbReference type="KEGG" id="ade:Adeh_0443"/>
<dbReference type="HOGENOM" id="CLU_100275_2_1_7"/>
<dbReference type="eggNOG" id="COG1765">
    <property type="taxonomic scope" value="Bacteria"/>
</dbReference>
<dbReference type="EMBL" id="CP000251">
    <property type="protein sequence ID" value="ABC80219.1"/>
    <property type="molecule type" value="Genomic_DNA"/>
</dbReference>
<sequence>MTQHVKAAIEGLAAAVTAEPHRARATFRATTISEGAGLATRSVVRGFEVPLDEPRELGGTDTGPNPVEAVLAALGSCQAIVYRALAAAQGLQLERVEVVATGVLDVRGFLGAAPVSPGFERVTFRTRLTSPEPLERLRALARQVEAQCPVLDVLQRPLDVRGELELVSIPAAGRAA</sequence>
<organism evidence="1 2">
    <name type="scientific">Anaeromyxobacter dehalogenans (strain 2CP-C)</name>
    <dbReference type="NCBI Taxonomy" id="290397"/>
    <lineage>
        <taxon>Bacteria</taxon>
        <taxon>Pseudomonadati</taxon>
        <taxon>Myxococcota</taxon>
        <taxon>Myxococcia</taxon>
        <taxon>Myxococcales</taxon>
        <taxon>Cystobacterineae</taxon>
        <taxon>Anaeromyxobacteraceae</taxon>
        <taxon>Anaeromyxobacter</taxon>
    </lineage>
</organism>
<dbReference type="Pfam" id="PF02566">
    <property type="entry name" value="OsmC"/>
    <property type="match status" value="1"/>
</dbReference>